<feature type="domain" description="Beta-lactamase-related" evidence="3">
    <location>
        <begin position="21"/>
        <end position="287"/>
    </location>
</feature>
<comment type="similarity">
    <text evidence="1">Belongs to the class-A beta-lactamase family.</text>
</comment>
<evidence type="ECO:0000256" key="1">
    <source>
        <dbReference type="ARBA" id="ARBA00009009"/>
    </source>
</evidence>
<dbReference type="EMBL" id="MU853357">
    <property type="protein sequence ID" value="KAK4109361.1"/>
    <property type="molecule type" value="Genomic_DNA"/>
</dbReference>
<protein>
    <submittedName>
        <fullName evidence="4">Beta-lactamase/transpeptidase-like protein</fullName>
    </submittedName>
</protein>
<evidence type="ECO:0000259" key="3">
    <source>
        <dbReference type="Pfam" id="PF00144"/>
    </source>
</evidence>
<keyword evidence="5" id="KW-1185">Reference proteome</keyword>
<dbReference type="InterPro" id="IPR050789">
    <property type="entry name" value="Diverse_Enzym_Activities"/>
</dbReference>
<reference evidence="4" key="1">
    <citation type="journal article" date="2023" name="Mol. Phylogenet. Evol.">
        <title>Genome-scale phylogeny and comparative genomics of the fungal order Sordariales.</title>
        <authorList>
            <person name="Hensen N."/>
            <person name="Bonometti L."/>
            <person name="Westerberg I."/>
            <person name="Brannstrom I.O."/>
            <person name="Guillou S."/>
            <person name="Cros-Aarteil S."/>
            <person name="Calhoun S."/>
            <person name="Haridas S."/>
            <person name="Kuo A."/>
            <person name="Mondo S."/>
            <person name="Pangilinan J."/>
            <person name="Riley R."/>
            <person name="LaButti K."/>
            <person name="Andreopoulos B."/>
            <person name="Lipzen A."/>
            <person name="Chen C."/>
            <person name="Yan M."/>
            <person name="Daum C."/>
            <person name="Ng V."/>
            <person name="Clum A."/>
            <person name="Steindorff A."/>
            <person name="Ohm R.A."/>
            <person name="Martin F."/>
            <person name="Silar P."/>
            <person name="Natvig D.O."/>
            <person name="Lalanne C."/>
            <person name="Gautier V."/>
            <person name="Ament-Velasquez S.L."/>
            <person name="Kruys A."/>
            <person name="Hutchinson M.I."/>
            <person name="Powell A.J."/>
            <person name="Barry K."/>
            <person name="Miller A.N."/>
            <person name="Grigoriev I.V."/>
            <person name="Debuchy R."/>
            <person name="Gladieux P."/>
            <person name="Hiltunen Thoren M."/>
            <person name="Johannesson H."/>
        </authorList>
    </citation>
    <scope>NUCLEOTIDE SEQUENCE</scope>
    <source>
        <strain evidence="4">CBS 508.74</strain>
    </source>
</reference>
<dbReference type="InterPro" id="IPR001466">
    <property type="entry name" value="Beta-lactam-related"/>
</dbReference>
<reference evidence="4" key="2">
    <citation type="submission" date="2023-05" db="EMBL/GenBank/DDBJ databases">
        <authorList>
            <consortium name="Lawrence Berkeley National Laboratory"/>
            <person name="Steindorff A."/>
            <person name="Hensen N."/>
            <person name="Bonometti L."/>
            <person name="Westerberg I."/>
            <person name="Brannstrom I.O."/>
            <person name="Guillou S."/>
            <person name="Cros-Aarteil S."/>
            <person name="Calhoun S."/>
            <person name="Haridas S."/>
            <person name="Kuo A."/>
            <person name="Mondo S."/>
            <person name="Pangilinan J."/>
            <person name="Riley R."/>
            <person name="Labutti K."/>
            <person name="Andreopoulos B."/>
            <person name="Lipzen A."/>
            <person name="Chen C."/>
            <person name="Yanf M."/>
            <person name="Daum C."/>
            <person name="Ng V."/>
            <person name="Clum A."/>
            <person name="Ohm R."/>
            <person name="Martin F."/>
            <person name="Silar P."/>
            <person name="Natvig D."/>
            <person name="Lalanne C."/>
            <person name="Gautier V."/>
            <person name="Ament-Velasquez S.L."/>
            <person name="Kruys A."/>
            <person name="Hutchinson M.I."/>
            <person name="Powell A.J."/>
            <person name="Barry K."/>
            <person name="Miller A.N."/>
            <person name="Grigoriev I.V."/>
            <person name="Debuchy R."/>
            <person name="Gladieux P."/>
            <person name="Thoren M.H."/>
            <person name="Johannesson H."/>
        </authorList>
    </citation>
    <scope>NUCLEOTIDE SEQUENCE</scope>
    <source>
        <strain evidence="4">CBS 508.74</strain>
    </source>
</reference>
<evidence type="ECO:0000256" key="2">
    <source>
        <dbReference type="ARBA" id="ARBA00022801"/>
    </source>
</evidence>
<dbReference type="AlphaFoldDB" id="A0AAN6T9K6"/>
<dbReference type="SUPFAM" id="SSF56601">
    <property type="entry name" value="beta-lactamase/transpeptidase-like"/>
    <property type="match status" value="1"/>
</dbReference>
<gene>
    <name evidence="4" type="ORF">N656DRAFT_783293</name>
</gene>
<dbReference type="PANTHER" id="PTHR43283:SF17">
    <property type="entry name" value="(LOVD), PUTATIVE (AFU_ORTHOLOGUE AFUA_5G00920)-RELATED"/>
    <property type="match status" value="1"/>
</dbReference>
<dbReference type="GeneID" id="89940046"/>
<sequence length="309" mass="34271">MGQYGIITAFDDETNSASFKPDSTPITLRMLLTHTSGNEYDWMNPLLMKWRASRNEMPWGGPTVEDKAAIPLAYVPGTSWAYGPGHDWAGKAIHLATGLTLEEFMRRHMWTPLGIENDTSFWPKTNPAMKGRLADLSTLNEKGEPPAVDDPTWDMLRGGTECLGGAGVFTSAQAYYTFLSAVFRRDPRLLKEESYTELFRPQLDSTAEQALNEYLALSPAHTQFLALGIPHTVRKTWCLAGLLCLDGQEGRFKKGTTFWAGVPSTVWFMDHEAGICGTALCQILPPMLPAVIKLHEEFQRGVLAMAGNK</sequence>
<dbReference type="GO" id="GO:0016787">
    <property type="term" value="F:hydrolase activity"/>
    <property type="evidence" value="ECO:0007669"/>
    <property type="project" value="UniProtKB-KW"/>
</dbReference>
<evidence type="ECO:0000313" key="5">
    <source>
        <dbReference type="Proteomes" id="UP001302812"/>
    </source>
</evidence>
<dbReference type="Gene3D" id="3.40.710.10">
    <property type="entry name" value="DD-peptidase/beta-lactamase superfamily"/>
    <property type="match status" value="1"/>
</dbReference>
<dbReference type="Pfam" id="PF00144">
    <property type="entry name" value="Beta-lactamase"/>
    <property type="match status" value="1"/>
</dbReference>
<comment type="caution">
    <text evidence="4">The sequence shown here is derived from an EMBL/GenBank/DDBJ whole genome shotgun (WGS) entry which is preliminary data.</text>
</comment>
<proteinExistence type="inferred from homology"/>
<dbReference type="RefSeq" id="XP_064666931.1">
    <property type="nucleotide sequence ID" value="XM_064815921.1"/>
</dbReference>
<dbReference type="Proteomes" id="UP001302812">
    <property type="component" value="Unassembled WGS sequence"/>
</dbReference>
<dbReference type="InterPro" id="IPR012338">
    <property type="entry name" value="Beta-lactam/transpept-like"/>
</dbReference>
<accession>A0AAN6T9K6</accession>
<organism evidence="4 5">
    <name type="scientific">Canariomyces notabilis</name>
    <dbReference type="NCBI Taxonomy" id="2074819"/>
    <lineage>
        <taxon>Eukaryota</taxon>
        <taxon>Fungi</taxon>
        <taxon>Dikarya</taxon>
        <taxon>Ascomycota</taxon>
        <taxon>Pezizomycotina</taxon>
        <taxon>Sordariomycetes</taxon>
        <taxon>Sordariomycetidae</taxon>
        <taxon>Sordariales</taxon>
        <taxon>Chaetomiaceae</taxon>
        <taxon>Canariomyces</taxon>
    </lineage>
</organism>
<evidence type="ECO:0000313" key="4">
    <source>
        <dbReference type="EMBL" id="KAK4109361.1"/>
    </source>
</evidence>
<name>A0AAN6T9K6_9PEZI</name>
<dbReference type="PANTHER" id="PTHR43283">
    <property type="entry name" value="BETA-LACTAMASE-RELATED"/>
    <property type="match status" value="1"/>
</dbReference>
<keyword evidence="2" id="KW-0378">Hydrolase</keyword>